<gene>
    <name evidence="1" type="ORF">C823_02013</name>
</gene>
<keyword evidence="2" id="KW-1185">Reference proteome</keyword>
<reference evidence="1 2" key="1">
    <citation type="journal article" date="2014" name="Genome Announc.">
        <title>Draft genome sequences of the altered schaedler flora, a defined bacterial community from gnotobiotic mice.</title>
        <authorList>
            <person name="Wannemuehler M.J."/>
            <person name="Overstreet A.M."/>
            <person name="Ward D.V."/>
            <person name="Phillips G.J."/>
        </authorList>
    </citation>
    <scope>NUCLEOTIDE SEQUENCE [LARGE SCALE GENOMIC DNA]</scope>
    <source>
        <strain evidence="1 2">ASF492</strain>
    </source>
</reference>
<dbReference type="Proteomes" id="UP000012589">
    <property type="component" value="Unassembled WGS sequence"/>
</dbReference>
<evidence type="ECO:0000313" key="1">
    <source>
        <dbReference type="EMBL" id="EMZ28169.1"/>
    </source>
</evidence>
<name>N2AUK3_9FIRM</name>
<dbReference type="EMBL" id="AQFT01000065">
    <property type="protein sequence ID" value="EMZ28169.1"/>
    <property type="molecule type" value="Genomic_DNA"/>
</dbReference>
<dbReference type="AlphaFoldDB" id="N2AUK3"/>
<dbReference type="HOGENOM" id="CLU_3389503_0_0_9"/>
<sequence>MQKYKVIVTWEAVYDITEIADYYRSAVWDSEG</sequence>
<accession>N2AUK3</accession>
<protein>
    <submittedName>
        <fullName evidence="1">Uncharacterized protein</fullName>
    </submittedName>
</protein>
<evidence type="ECO:0000313" key="2">
    <source>
        <dbReference type="Proteomes" id="UP000012589"/>
    </source>
</evidence>
<proteinExistence type="predicted"/>
<dbReference type="STRING" id="1235802.C823_02013"/>
<organism evidence="1 2">
    <name type="scientific">Eubacterium plexicaudatum ASF492</name>
    <dbReference type="NCBI Taxonomy" id="1235802"/>
    <lineage>
        <taxon>Bacteria</taxon>
        <taxon>Bacillati</taxon>
        <taxon>Bacillota</taxon>
        <taxon>Clostridia</taxon>
        <taxon>Eubacteriales</taxon>
        <taxon>Eubacteriaceae</taxon>
        <taxon>Eubacterium</taxon>
    </lineage>
</organism>
<comment type="caution">
    <text evidence="1">The sequence shown here is derived from an EMBL/GenBank/DDBJ whole genome shotgun (WGS) entry which is preliminary data.</text>
</comment>